<proteinExistence type="predicted"/>
<keyword evidence="2" id="KW-1185">Reference proteome</keyword>
<evidence type="ECO:0000313" key="1">
    <source>
        <dbReference type="EMBL" id="MBP3191614.1"/>
    </source>
</evidence>
<dbReference type="Proteomes" id="UP000673975">
    <property type="component" value="Unassembled WGS sequence"/>
</dbReference>
<protein>
    <submittedName>
        <fullName evidence="1">Gliding motility protein GldC</fullName>
    </submittedName>
</protein>
<dbReference type="EMBL" id="JAFIDN010000002">
    <property type="protein sequence ID" value="MBP3191614.1"/>
    <property type="molecule type" value="Genomic_DNA"/>
</dbReference>
<comment type="caution">
    <text evidence="1">The sequence shown here is derived from an EMBL/GenBank/DDBJ whole genome shotgun (WGS) entry which is preliminary data.</text>
</comment>
<gene>
    <name evidence="1" type="primary">gldC</name>
    <name evidence="1" type="ORF">NATSA_02945</name>
</gene>
<dbReference type="RefSeq" id="WP_210510275.1">
    <property type="nucleotide sequence ID" value="NZ_JAFIDN010000002.1"/>
</dbReference>
<reference evidence="1" key="1">
    <citation type="submission" date="2021-02" db="EMBL/GenBank/DDBJ databases">
        <title>Natronogracilivirga saccharolytica gen. nov. sp. nov. a new anaerobic, haloalkiliphilic carbohydrate-fermenting bacterium from soda lake and proposing of Cyclonatronumiaceae fam. nov. in the phylum Balneolaeota.</title>
        <authorList>
            <person name="Zhilina T.N."/>
            <person name="Sorokin D.Y."/>
            <person name="Zavarzina D.G."/>
            <person name="Toshchakov S.V."/>
            <person name="Kublanov I.V."/>
        </authorList>
    </citation>
    <scope>NUCLEOTIDE SEQUENCE</scope>
    <source>
        <strain evidence="1">Z-1702</strain>
    </source>
</reference>
<accession>A0A8J7RL04</accession>
<organism evidence="1 2">
    <name type="scientific">Natronogracilivirga saccharolytica</name>
    <dbReference type="NCBI Taxonomy" id="2812953"/>
    <lineage>
        <taxon>Bacteria</taxon>
        <taxon>Pseudomonadati</taxon>
        <taxon>Balneolota</taxon>
        <taxon>Balneolia</taxon>
        <taxon>Balneolales</taxon>
        <taxon>Cyclonatronaceae</taxon>
        <taxon>Natronogracilivirga</taxon>
    </lineage>
</organism>
<dbReference type="InterPro" id="IPR019854">
    <property type="entry name" value="Motility-assoc_prot_GldC"/>
</dbReference>
<sequence>MEKEIKINVSLDDKNVPEKIIWNADDSNIRDMPVRALLMGLWDHNNKDTLRLDLWTKDMSRDEMKIFFYETLKTMADTLERSIDDERIAGDMRDFCAYFAEKMDIAEKPDS</sequence>
<dbReference type="NCBIfam" id="TIGR03515">
    <property type="entry name" value="GldC"/>
    <property type="match status" value="1"/>
</dbReference>
<dbReference type="AlphaFoldDB" id="A0A8J7RL04"/>
<name>A0A8J7RL04_9BACT</name>
<evidence type="ECO:0000313" key="2">
    <source>
        <dbReference type="Proteomes" id="UP000673975"/>
    </source>
</evidence>
<dbReference type="Pfam" id="PF19937">
    <property type="entry name" value="GldC-like"/>
    <property type="match status" value="1"/>
</dbReference>